<dbReference type="EMBL" id="CAUEEQ010053831">
    <property type="protein sequence ID" value="CAJ0961956.1"/>
    <property type="molecule type" value="Genomic_DNA"/>
</dbReference>
<evidence type="ECO:0000259" key="1">
    <source>
        <dbReference type="Pfam" id="PF01541"/>
    </source>
</evidence>
<dbReference type="Proteomes" id="UP001176940">
    <property type="component" value="Unassembled WGS sequence"/>
</dbReference>
<comment type="caution">
    <text evidence="2">The sequence shown here is derived from an EMBL/GenBank/DDBJ whole genome shotgun (WGS) entry which is preliminary data.</text>
</comment>
<feature type="domain" description="GIY-YIG" evidence="1">
    <location>
        <begin position="154"/>
        <end position="209"/>
    </location>
</feature>
<accession>A0ABN9M8Q3</accession>
<gene>
    <name evidence="2" type="ORF">RIMI_LOCUS17992399</name>
</gene>
<evidence type="ECO:0000313" key="2">
    <source>
        <dbReference type="EMBL" id="CAJ0961956.1"/>
    </source>
</evidence>
<dbReference type="PANTHER" id="PTHR21301">
    <property type="entry name" value="REVERSE TRANSCRIPTASE"/>
    <property type="match status" value="1"/>
</dbReference>
<organism evidence="2 3">
    <name type="scientific">Ranitomeya imitator</name>
    <name type="common">mimic poison frog</name>
    <dbReference type="NCBI Taxonomy" id="111125"/>
    <lineage>
        <taxon>Eukaryota</taxon>
        <taxon>Metazoa</taxon>
        <taxon>Chordata</taxon>
        <taxon>Craniata</taxon>
        <taxon>Vertebrata</taxon>
        <taxon>Euteleostomi</taxon>
        <taxon>Amphibia</taxon>
        <taxon>Batrachia</taxon>
        <taxon>Anura</taxon>
        <taxon>Neobatrachia</taxon>
        <taxon>Hyloidea</taxon>
        <taxon>Dendrobatidae</taxon>
        <taxon>Dendrobatinae</taxon>
        <taxon>Ranitomeya</taxon>
    </lineage>
</organism>
<evidence type="ECO:0000313" key="3">
    <source>
        <dbReference type="Proteomes" id="UP001176940"/>
    </source>
</evidence>
<keyword evidence="3" id="KW-1185">Reference proteome</keyword>
<dbReference type="PANTHER" id="PTHR21301:SF12">
    <property type="match status" value="1"/>
</dbReference>
<reference evidence="2" key="1">
    <citation type="submission" date="2023-07" db="EMBL/GenBank/DDBJ databases">
        <authorList>
            <person name="Stuckert A."/>
        </authorList>
    </citation>
    <scope>NUCLEOTIDE SEQUENCE</scope>
</reference>
<dbReference type="InterPro" id="IPR000305">
    <property type="entry name" value="GIY-YIG_endonuc"/>
</dbReference>
<protein>
    <recommendedName>
        <fullName evidence="1">GIY-YIG domain-containing protein</fullName>
    </recommendedName>
</protein>
<name>A0ABN9M8Q3_9NEOB</name>
<proteinExistence type="predicted"/>
<sequence length="254" mass="28404">MSNKFKARNYPTRILDLESSKALNVTEATVPTTVKNPRLPFIHNHHPTMHRIHNLIRGHWPLLSKAYPHIPIFRDPPLMSMRRPQNVRDRVVRADLGTSRTPALGTLSGQKRTGTFPCLSCMCCSNVIKGNEILHPRTGKAFPIKEYYTCNSNFVVYLIMCPCGLLYVGETTQAIKSRISSHKSTISTICEQGRNVKKLTFDFSYIDYISVIKMHFGTNLPAGRFGGRTAHAPAILEDGGAQGEDGRDPGWIAL</sequence>
<dbReference type="Pfam" id="PF01541">
    <property type="entry name" value="GIY-YIG"/>
    <property type="match status" value="1"/>
</dbReference>